<dbReference type="SUPFAM" id="SSF52374">
    <property type="entry name" value="Nucleotidylyl transferase"/>
    <property type="match status" value="1"/>
</dbReference>
<keyword evidence="3" id="KW-1185">Reference proteome</keyword>
<dbReference type="GO" id="GO:0016887">
    <property type="term" value="F:ATP hydrolysis activity"/>
    <property type="evidence" value="ECO:0007669"/>
    <property type="project" value="TreeGrafter"/>
</dbReference>
<accession>A0AAU9ITW0</accession>
<dbReference type="PANTHER" id="PTHR31285">
    <property type="entry name" value="NICOTINAMIDE MONONUCLEOTIDE ADENYLYLTRANSFERASE"/>
    <property type="match status" value="1"/>
</dbReference>
<dbReference type="AlphaFoldDB" id="A0AAU9ITW0"/>
<dbReference type="EMBL" id="CAJZBQ010000009">
    <property type="protein sequence ID" value="CAG9312910.1"/>
    <property type="molecule type" value="Genomic_DNA"/>
</dbReference>
<gene>
    <name evidence="2" type="ORF">BSTOLATCC_MIC7702</name>
</gene>
<dbReference type="InterPro" id="IPR014729">
    <property type="entry name" value="Rossmann-like_a/b/a_fold"/>
</dbReference>
<dbReference type="GO" id="GO:0005634">
    <property type="term" value="C:nucleus"/>
    <property type="evidence" value="ECO:0007669"/>
    <property type="project" value="TreeGrafter"/>
</dbReference>
<evidence type="ECO:0000259" key="1">
    <source>
        <dbReference type="Pfam" id="PF01467"/>
    </source>
</evidence>
<dbReference type="Pfam" id="PF01467">
    <property type="entry name" value="CTP_transf_like"/>
    <property type="match status" value="1"/>
</dbReference>
<reference evidence="2" key="1">
    <citation type="submission" date="2021-09" db="EMBL/GenBank/DDBJ databases">
        <authorList>
            <consortium name="AG Swart"/>
            <person name="Singh M."/>
            <person name="Singh A."/>
            <person name="Seah K."/>
            <person name="Emmerich C."/>
        </authorList>
    </citation>
    <scope>NUCLEOTIDE SEQUENCE</scope>
    <source>
        <strain evidence="2">ATCC30299</strain>
    </source>
</reference>
<proteinExistence type="predicted"/>
<dbReference type="GO" id="GO:0000309">
    <property type="term" value="F:nicotinamide-nucleotide adenylyltransferase activity"/>
    <property type="evidence" value="ECO:0007669"/>
    <property type="project" value="TreeGrafter"/>
</dbReference>
<organism evidence="2 3">
    <name type="scientific">Blepharisma stoltei</name>
    <dbReference type="NCBI Taxonomy" id="1481888"/>
    <lineage>
        <taxon>Eukaryota</taxon>
        <taxon>Sar</taxon>
        <taxon>Alveolata</taxon>
        <taxon>Ciliophora</taxon>
        <taxon>Postciliodesmatophora</taxon>
        <taxon>Heterotrichea</taxon>
        <taxon>Heterotrichida</taxon>
        <taxon>Blepharismidae</taxon>
        <taxon>Blepharisma</taxon>
    </lineage>
</organism>
<dbReference type="Gene3D" id="3.40.50.620">
    <property type="entry name" value="HUPs"/>
    <property type="match status" value="1"/>
</dbReference>
<dbReference type="InterPro" id="IPR004821">
    <property type="entry name" value="Cyt_trans-like"/>
</dbReference>
<sequence length="298" mass="34157">MNTCRYVISCSKGMLGSINLPNIVVIAENWDLRTLWIAECSRILNDEGFESLIRQPVVGVKIGDWIEIETDERWMQKHRNFSESIEENIQKTWDNPDCCGTFGIEELRTGDCHNLIFYSGKKLRDLEVSNAAILSGSFRPLHHGHINLLKKASEFLHSKHALFELTIQHPDKGIVTEEDLTARLKDFSQPIMITNRSLYVNKSMLFKNSTFIVGYDTIVRILNPIYYSDANSLMIAMGEIKLHGNKFLVAGRVVDEEYRELRVDEVPDVLRGLIIPLPNFREDVSSTEIRNKMLTADK</sequence>
<comment type="caution">
    <text evidence="2">The sequence shown here is derived from an EMBL/GenBank/DDBJ whole genome shotgun (WGS) entry which is preliminary data.</text>
</comment>
<protein>
    <recommendedName>
        <fullName evidence="1">Cytidyltransferase-like domain-containing protein</fullName>
    </recommendedName>
</protein>
<evidence type="ECO:0000313" key="2">
    <source>
        <dbReference type="EMBL" id="CAG9312910.1"/>
    </source>
</evidence>
<name>A0AAU9ITW0_9CILI</name>
<dbReference type="GO" id="GO:0005737">
    <property type="term" value="C:cytoplasm"/>
    <property type="evidence" value="ECO:0007669"/>
    <property type="project" value="TreeGrafter"/>
</dbReference>
<dbReference type="Proteomes" id="UP001162131">
    <property type="component" value="Unassembled WGS sequence"/>
</dbReference>
<evidence type="ECO:0000313" key="3">
    <source>
        <dbReference type="Proteomes" id="UP001162131"/>
    </source>
</evidence>
<dbReference type="PANTHER" id="PTHR31285:SF0">
    <property type="entry name" value="NICOTINAMIDE MONONUCLEOTIDE ADENYLYLTRANSFERASE"/>
    <property type="match status" value="1"/>
</dbReference>
<feature type="domain" description="Cytidyltransferase-like" evidence="1">
    <location>
        <begin position="134"/>
        <end position="291"/>
    </location>
</feature>